<organism evidence="2">
    <name type="scientific">Colletotrichum graminicola (strain M1.001 / M2 / FGSC 10212)</name>
    <name type="common">Maize anthracnose fungus</name>
    <name type="synonym">Glomerella graminicola</name>
    <dbReference type="NCBI Taxonomy" id="645133"/>
    <lineage>
        <taxon>Eukaryota</taxon>
        <taxon>Fungi</taxon>
        <taxon>Dikarya</taxon>
        <taxon>Ascomycota</taxon>
        <taxon>Pezizomycotina</taxon>
        <taxon>Sordariomycetes</taxon>
        <taxon>Hypocreomycetidae</taxon>
        <taxon>Glomerellales</taxon>
        <taxon>Glomerellaceae</taxon>
        <taxon>Colletotrichum</taxon>
        <taxon>Colletotrichum graminicola species complex</taxon>
    </lineage>
</organism>
<protein>
    <recommendedName>
        <fullName evidence="3">Integral membrane protein</fullName>
    </recommendedName>
</protein>
<evidence type="ECO:0000313" key="2">
    <source>
        <dbReference type="Proteomes" id="UP000008782"/>
    </source>
</evidence>
<dbReference type="eggNOG" id="ENOG502RFFW">
    <property type="taxonomic scope" value="Eukaryota"/>
</dbReference>
<dbReference type="RefSeq" id="XP_008098692.1">
    <property type="nucleotide sequence ID" value="XM_008100501.1"/>
</dbReference>
<proteinExistence type="predicted"/>
<evidence type="ECO:0008006" key="3">
    <source>
        <dbReference type="Google" id="ProtNLM"/>
    </source>
</evidence>
<dbReference type="OrthoDB" id="5324692at2759"/>
<dbReference type="GeneID" id="24415181"/>
<accession>E3QUY4</accession>
<dbReference type="VEuPathDB" id="FungiDB:GLRG_09816"/>
<keyword evidence="2" id="KW-1185">Reference proteome</keyword>
<gene>
    <name evidence="1" type="ORF">GLRG_09816</name>
</gene>
<sequence length="548" mass="61714">MPVVSEDGKPNDTLWDCPEPRLVDYETDWYRIREIPNFTTCACCYETYLQATPLSASFERVIRPRGVCSFRKFRVIRFLIPQYLRTPDPQPLRDYMAKRIGIQDCYGVGGVKGTAGVKWFKPLDDRLNGFISCEACYEEVILGTAFHRHWAPYDKPQANDDLWACDICIPFIGRILISYSIARTWEDWIQATIKHMNLPICDKEKAVSVSSRKWVRLSGGRVPDIRLCERCYEEHLAHTPIGHEFELIPPRSGPNELDWMEVVSGHHLTQNSERWLCTMANNIPLIAVVSAAVGRKDVNAMIRAAEVIVANPPCSGRGISGGTWYTLAGGDVGDDFKICAACRAGLHPSAPRWIQQVHRLQEALEVGVWSRYSNRVRTFAGVPPCAGHNHVENRKWYGWEDGTICAECWVGFCRDAHPAASGARDGKWIEACETGDAGELVGFSRTRLEMYVQTVVQIRRLREVHEVQVLESIGAGNQSLTYSSPQNFRVSAGITDGYPHGNGTLGWHPTVEGVQSAAYMRDMSSLGGQAWNTLFQIEHLQNQWLLVE</sequence>
<evidence type="ECO:0000313" key="1">
    <source>
        <dbReference type="EMBL" id="EFQ34672.1"/>
    </source>
</evidence>
<dbReference type="EMBL" id="GG697382">
    <property type="protein sequence ID" value="EFQ34672.1"/>
    <property type="molecule type" value="Genomic_DNA"/>
</dbReference>
<dbReference type="HOGENOM" id="CLU_011640_1_0_1"/>
<reference evidence="2" key="1">
    <citation type="journal article" date="2012" name="Nat. Genet.">
        <title>Lifestyle transitions in plant pathogenic Colletotrichum fungi deciphered by genome and transcriptome analyses.</title>
        <authorList>
            <person name="O'Connell R.J."/>
            <person name="Thon M.R."/>
            <person name="Hacquard S."/>
            <person name="Amyotte S.G."/>
            <person name="Kleemann J."/>
            <person name="Torres M.F."/>
            <person name="Damm U."/>
            <person name="Buiate E.A."/>
            <person name="Epstein L."/>
            <person name="Alkan N."/>
            <person name="Altmueller J."/>
            <person name="Alvarado-Balderrama L."/>
            <person name="Bauser C.A."/>
            <person name="Becker C."/>
            <person name="Birren B.W."/>
            <person name="Chen Z."/>
            <person name="Choi J."/>
            <person name="Crouch J.A."/>
            <person name="Duvick J.P."/>
            <person name="Farman M.A."/>
            <person name="Gan P."/>
            <person name="Heiman D."/>
            <person name="Henrissat B."/>
            <person name="Howard R.J."/>
            <person name="Kabbage M."/>
            <person name="Koch C."/>
            <person name="Kracher B."/>
            <person name="Kubo Y."/>
            <person name="Law A.D."/>
            <person name="Lebrun M.-H."/>
            <person name="Lee Y.-H."/>
            <person name="Miyara I."/>
            <person name="Moore N."/>
            <person name="Neumann U."/>
            <person name="Nordstroem K."/>
            <person name="Panaccione D.G."/>
            <person name="Panstruga R."/>
            <person name="Place M."/>
            <person name="Proctor R.H."/>
            <person name="Prusky D."/>
            <person name="Rech G."/>
            <person name="Reinhardt R."/>
            <person name="Rollins J.A."/>
            <person name="Rounsley S."/>
            <person name="Schardl C.L."/>
            <person name="Schwartz D.C."/>
            <person name="Shenoy N."/>
            <person name="Shirasu K."/>
            <person name="Sikhakolli U.R."/>
            <person name="Stueber K."/>
            <person name="Sukno S.A."/>
            <person name="Sweigard J.A."/>
            <person name="Takano Y."/>
            <person name="Takahara H."/>
            <person name="Trail F."/>
            <person name="van der Does H.C."/>
            <person name="Voll L.M."/>
            <person name="Will I."/>
            <person name="Young S."/>
            <person name="Zeng Q."/>
            <person name="Zhang J."/>
            <person name="Zhou S."/>
            <person name="Dickman M.B."/>
            <person name="Schulze-Lefert P."/>
            <person name="Ver Loren van Themaat E."/>
            <person name="Ma L.-J."/>
            <person name="Vaillancourt L.J."/>
        </authorList>
    </citation>
    <scope>NUCLEOTIDE SEQUENCE [LARGE SCALE GENOMIC DNA]</scope>
    <source>
        <strain evidence="2">M1.001 / M2 / FGSC 10212</strain>
    </source>
</reference>
<dbReference type="Proteomes" id="UP000008782">
    <property type="component" value="Unassembled WGS sequence"/>
</dbReference>
<dbReference type="STRING" id="645133.E3QUY4"/>
<dbReference type="AlphaFoldDB" id="E3QUY4"/>
<name>E3QUY4_COLGM</name>